<feature type="active site" description="O-(3'-phospho-DNA)-tyrosine intermediate" evidence="9">
    <location>
        <position position="289"/>
    </location>
</feature>
<dbReference type="Proteomes" id="UP000233654">
    <property type="component" value="Unassembled WGS sequence"/>
</dbReference>
<dbReference type="Gene3D" id="1.10.443.10">
    <property type="entry name" value="Intergrase catalytic core"/>
    <property type="match status" value="1"/>
</dbReference>
<dbReference type="InterPro" id="IPR004107">
    <property type="entry name" value="Integrase_SAM-like_N"/>
</dbReference>
<evidence type="ECO:0000256" key="6">
    <source>
        <dbReference type="ARBA" id="ARBA00023125"/>
    </source>
</evidence>
<evidence type="ECO:0000256" key="9">
    <source>
        <dbReference type="HAMAP-Rule" id="MF_01808"/>
    </source>
</evidence>
<dbReference type="Gene3D" id="1.10.150.130">
    <property type="match status" value="1"/>
</dbReference>
<accession>A0A2N3G7Y1</accession>
<keyword evidence="3 9" id="KW-0132">Cell division</keyword>
<dbReference type="PANTHER" id="PTHR30349:SF77">
    <property type="entry name" value="TYROSINE RECOMBINASE XERC"/>
    <property type="match status" value="1"/>
</dbReference>
<dbReference type="SUPFAM" id="SSF56349">
    <property type="entry name" value="DNA breaking-rejoining enzymes"/>
    <property type="match status" value="1"/>
</dbReference>
<dbReference type="PROSITE" id="PS51900">
    <property type="entry name" value="CB"/>
    <property type="match status" value="1"/>
</dbReference>
<dbReference type="InterPro" id="IPR010998">
    <property type="entry name" value="Integrase_recombinase_N"/>
</dbReference>
<keyword evidence="5 9" id="KW-0229">DNA integration</keyword>
<dbReference type="AlphaFoldDB" id="A0A2N3G7Y1"/>
<dbReference type="PROSITE" id="PS51898">
    <property type="entry name" value="TYR_RECOMBINASE"/>
    <property type="match status" value="1"/>
</dbReference>
<keyword evidence="2 9" id="KW-0963">Cytoplasm</keyword>
<evidence type="ECO:0000256" key="7">
    <source>
        <dbReference type="ARBA" id="ARBA00023172"/>
    </source>
</evidence>
<protein>
    <recommendedName>
        <fullName evidence="9">Tyrosine recombinase XerC</fullName>
    </recommendedName>
</protein>
<comment type="caution">
    <text evidence="12">The sequence shown here is derived from an EMBL/GenBank/DDBJ whole genome shotgun (WGS) entry which is preliminary data.</text>
</comment>
<dbReference type="InterPro" id="IPR002104">
    <property type="entry name" value="Integrase_catalytic"/>
</dbReference>
<evidence type="ECO:0000259" key="10">
    <source>
        <dbReference type="PROSITE" id="PS51898"/>
    </source>
</evidence>
<dbReference type="Pfam" id="PF00589">
    <property type="entry name" value="Phage_integrase"/>
    <property type="match status" value="1"/>
</dbReference>
<comment type="subunit">
    <text evidence="9">Forms a cyclic heterotetrameric complex composed of two molecules of XerC and two molecules of XerD.</text>
</comment>
<proteinExistence type="inferred from homology"/>
<name>A0A2N3G7Y1_9ACTN</name>
<feature type="active site" evidence="9">
    <location>
        <position position="254"/>
    </location>
</feature>
<feature type="active site" evidence="9">
    <location>
        <position position="280"/>
    </location>
</feature>
<dbReference type="GO" id="GO:0005737">
    <property type="term" value="C:cytoplasm"/>
    <property type="evidence" value="ECO:0007669"/>
    <property type="project" value="UniProtKB-SubCell"/>
</dbReference>
<dbReference type="InterPro" id="IPR050090">
    <property type="entry name" value="Tyrosine_recombinase_XerCD"/>
</dbReference>
<dbReference type="InterPro" id="IPR013762">
    <property type="entry name" value="Integrase-like_cat_sf"/>
</dbReference>
<evidence type="ECO:0000256" key="4">
    <source>
        <dbReference type="ARBA" id="ARBA00022829"/>
    </source>
</evidence>
<evidence type="ECO:0000256" key="5">
    <source>
        <dbReference type="ARBA" id="ARBA00022908"/>
    </source>
</evidence>
<dbReference type="GO" id="GO:0006313">
    <property type="term" value="P:DNA transposition"/>
    <property type="evidence" value="ECO:0007669"/>
    <property type="project" value="UniProtKB-UniRule"/>
</dbReference>
<dbReference type="InterPro" id="IPR011010">
    <property type="entry name" value="DNA_brk_join_enz"/>
</dbReference>
<comment type="subcellular location">
    <subcellularLocation>
        <location evidence="1 9">Cytoplasm</location>
    </subcellularLocation>
</comment>
<keyword evidence="6 9" id="KW-0238">DNA-binding</keyword>
<gene>
    <name evidence="9" type="primary">xerC</name>
    <name evidence="12" type="ORF">CVT63_00680</name>
</gene>
<dbReference type="GO" id="GO:0051301">
    <property type="term" value="P:cell division"/>
    <property type="evidence" value="ECO:0007669"/>
    <property type="project" value="UniProtKB-KW"/>
</dbReference>
<evidence type="ECO:0000256" key="2">
    <source>
        <dbReference type="ARBA" id="ARBA00022490"/>
    </source>
</evidence>
<feature type="active site" evidence="9">
    <location>
        <position position="257"/>
    </location>
</feature>
<dbReference type="InterPro" id="IPR023009">
    <property type="entry name" value="Tyrosine_recombinase_XerC/XerD"/>
</dbReference>
<keyword evidence="4 9" id="KW-0159">Chromosome partition</keyword>
<feature type="active site" evidence="9">
    <location>
        <position position="157"/>
    </location>
</feature>
<feature type="domain" description="Tyr recombinase" evidence="10">
    <location>
        <begin position="117"/>
        <end position="302"/>
    </location>
</feature>
<dbReference type="NCBIfam" id="NF001399">
    <property type="entry name" value="PRK00283.1"/>
    <property type="match status" value="1"/>
</dbReference>
<keyword evidence="7 9" id="KW-0233">DNA recombination</keyword>
<evidence type="ECO:0000313" key="13">
    <source>
        <dbReference type="Proteomes" id="UP000233654"/>
    </source>
</evidence>
<feature type="domain" description="Core-binding (CB)" evidence="11">
    <location>
        <begin position="10"/>
        <end position="96"/>
    </location>
</feature>
<comment type="function">
    <text evidence="9">Site-specific tyrosine recombinase, which acts by catalyzing the cutting and rejoining of the recombining DNA molecules. The XerC-XerD complex is essential to convert dimers of the bacterial chromosome into monomers to permit their segregation at cell division. It also contributes to the segregational stability of plasmids.</text>
</comment>
<dbReference type="HAMAP" id="MF_01808">
    <property type="entry name" value="Recomb_XerC_XerD"/>
    <property type="match status" value="1"/>
</dbReference>
<evidence type="ECO:0000256" key="3">
    <source>
        <dbReference type="ARBA" id="ARBA00022618"/>
    </source>
</evidence>
<dbReference type="Pfam" id="PF02899">
    <property type="entry name" value="Phage_int_SAM_1"/>
    <property type="match status" value="1"/>
</dbReference>
<evidence type="ECO:0000259" key="11">
    <source>
        <dbReference type="PROSITE" id="PS51900"/>
    </source>
</evidence>
<evidence type="ECO:0000256" key="1">
    <source>
        <dbReference type="ARBA" id="ARBA00004496"/>
    </source>
</evidence>
<dbReference type="GO" id="GO:0003677">
    <property type="term" value="F:DNA binding"/>
    <property type="evidence" value="ECO:0007669"/>
    <property type="project" value="UniProtKB-UniRule"/>
</dbReference>
<comment type="similarity">
    <text evidence="9">Belongs to the 'phage' integrase family. XerC subfamily.</text>
</comment>
<dbReference type="GO" id="GO:0007059">
    <property type="term" value="P:chromosome segregation"/>
    <property type="evidence" value="ECO:0007669"/>
    <property type="project" value="UniProtKB-UniRule"/>
</dbReference>
<organism evidence="12 13">
    <name type="scientific">Candidatus Anoxymicrobium japonicum</name>
    <dbReference type="NCBI Taxonomy" id="2013648"/>
    <lineage>
        <taxon>Bacteria</taxon>
        <taxon>Bacillati</taxon>
        <taxon>Actinomycetota</taxon>
        <taxon>Candidatus Geothermincolia</taxon>
        <taxon>Candidatus Geothermincolales</taxon>
        <taxon>Candidatus Anoxymicrobiaceae</taxon>
        <taxon>Candidatus Anoxymicrobium</taxon>
    </lineage>
</organism>
<dbReference type="PANTHER" id="PTHR30349">
    <property type="entry name" value="PHAGE INTEGRASE-RELATED"/>
    <property type="match status" value="1"/>
</dbReference>
<dbReference type="EMBL" id="PHEX01000004">
    <property type="protein sequence ID" value="PKQ28819.1"/>
    <property type="molecule type" value="Genomic_DNA"/>
</dbReference>
<dbReference type="GO" id="GO:0009037">
    <property type="term" value="F:tyrosine-based site-specific recombinase activity"/>
    <property type="evidence" value="ECO:0007669"/>
    <property type="project" value="UniProtKB-UniRule"/>
</dbReference>
<keyword evidence="8 9" id="KW-0131">Cell cycle</keyword>
<reference evidence="12 13" key="1">
    <citation type="journal article" date="2017" name="ISME J.">
        <title>Potential for microbial H2 and metal transformations associated with novel bacteria and archaea in deep terrestrial subsurface sediments.</title>
        <authorList>
            <person name="Hernsdorf A.W."/>
            <person name="Amano Y."/>
            <person name="Miyakawa K."/>
            <person name="Ise K."/>
            <person name="Suzuki Y."/>
            <person name="Anantharaman K."/>
            <person name="Probst A."/>
            <person name="Burstein D."/>
            <person name="Thomas B.C."/>
            <person name="Banfield J.F."/>
        </authorList>
    </citation>
    <scope>NUCLEOTIDE SEQUENCE [LARGE SCALE GENOMIC DNA]</scope>
    <source>
        <strain evidence="12">HGW-Actinobacteria-3</strain>
    </source>
</reference>
<evidence type="ECO:0000256" key="8">
    <source>
        <dbReference type="ARBA" id="ARBA00023306"/>
    </source>
</evidence>
<dbReference type="CDD" id="cd00798">
    <property type="entry name" value="INT_XerDC_C"/>
    <property type="match status" value="1"/>
</dbReference>
<feature type="active site" evidence="9">
    <location>
        <position position="181"/>
    </location>
</feature>
<dbReference type="InterPro" id="IPR044068">
    <property type="entry name" value="CB"/>
</dbReference>
<sequence>MIAIEHDQQSDVRKNIEAFLEQLKTGRNLSPNTIAAYRKDLARLEEFLDRAGVSDLSTVNHRLLRSFLANQQSRGYARSTVARRCACARAFFHFLAESGALASDPATTLSFQVKGHRLPHYLTEAETEALFDAPACDTELTRRDRAIIEVLYATGIRVGELCGLKLSDINLDAGMIRVVGKGDKERVALAGEPAMRALLIYITEERGELVARSGYGGEAVFLGKRGAPIDQRQVRRIVHREVTGLAAGESVSPHTFRHTFATHLLSHGADLRSVQELLGHRNVATTQIYTHLTKAEIRKAYEKSHPRA</sequence>
<evidence type="ECO:0000313" key="12">
    <source>
        <dbReference type="EMBL" id="PKQ28819.1"/>
    </source>
</evidence>